<dbReference type="Proteomes" id="UP001138681">
    <property type="component" value="Unassembled WGS sequence"/>
</dbReference>
<evidence type="ECO:0000313" key="2">
    <source>
        <dbReference type="EMBL" id="MBV7258628.1"/>
    </source>
</evidence>
<name>A0A9X1F351_9SPHN</name>
<sequence>MRSFILPAALISLSACSAGSSATYVPPSASATPSAQPTGTFRAPTVDRAGLDGIIGAPASRLLSRLGKARIDLSEGDSRKLQFAGTSCVLDIYLYPLTAGAEPVATHIEARQRSGGAAIDKGQCLGEVEAR</sequence>
<keyword evidence="1" id="KW-0732">Signal</keyword>
<feature type="chain" id="PRO_5040847352" evidence="1">
    <location>
        <begin position="18"/>
        <end position="131"/>
    </location>
</feature>
<gene>
    <name evidence="2" type="ORF">KCG46_03430</name>
</gene>
<dbReference type="RefSeq" id="WP_218403925.1">
    <property type="nucleotide sequence ID" value="NZ_JAGSPC010000001.1"/>
</dbReference>
<organism evidence="2 3">
    <name type="scientific">Erythrobacter crassostreae</name>
    <dbReference type="NCBI Taxonomy" id="2828328"/>
    <lineage>
        <taxon>Bacteria</taxon>
        <taxon>Pseudomonadati</taxon>
        <taxon>Pseudomonadota</taxon>
        <taxon>Alphaproteobacteria</taxon>
        <taxon>Sphingomonadales</taxon>
        <taxon>Erythrobacteraceae</taxon>
        <taxon>Erythrobacter/Porphyrobacter group</taxon>
        <taxon>Erythrobacter</taxon>
    </lineage>
</organism>
<dbReference type="AlphaFoldDB" id="A0A9X1F351"/>
<evidence type="ECO:0000313" key="3">
    <source>
        <dbReference type="Proteomes" id="UP001138681"/>
    </source>
</evidence>
<dbReference type="EMBL" id="JAGSPC010000001">
    <property type="protein sequence ID" value="MBV7258628.1"/>
    <property type="molecule type" value="Genomic_DNA"/>
</dbReference>
<protein>
    <submittedName>
        <fullName evidence="2">Uncharacterized protein</fullName>
    </submittedName>
</protein>
<comment type="caution">
    <text evidence="2">The sequence shown here is derived from an EMBL/GenBank/DDBJ whole genome shotgun (WGS) entry which is preliminary data.</text>
</comment>
<feature type="signal peptide" evidence="1">
    <location>
        <begin position="1"/>
        <end position="17"/>
    </location>
</feature>
<keyword evidence="3" id="KW-1185">Reference proteome</keyword>
<reference evidence="2" key="1">
    <citation type="submission" date="2021-04" db="EMBL/GenBank/DDBJ databases">
        <authorList>
            <person name="Pira H."/>
            <person name="Risdian C."/>
            <person name="Wink J."/>
        </authorList>
    </citation>
    <scope>NUCLEOTIDE SEQUENCE</scope>
    <source>
        <strain evidence="2">WH158</strain>
    </source>
</reference>
<dbReference type="PROSITE" id="PS51257">
    <property type="entry name" value="PROKAR_LIPOPROTEIN"/>
    <property type="match status" value="1"/>
</dbReference>
<evidence type="ECO:0000256" key="1">
    <source>
        <dbReference type="SAM" id="SignalP"/>
    </source>
</evidence>
<accession>A0A9X1F351</accession>
<proteinExistence type="predicted"/>